<organism evidence="15">
    <name type="scientific">Caldithrix abyssi</name>
    <dbReference type="NCBI Taxonomy" id="187145"/>
    <lineage>
        <taxon>Bacteria</taxon>
        <taxon>Pseudomonadati</taxon>
        <taxon>Calditrichota</taxon>
        <taxon>Calditrichia</taxon>
        <taxon>Calditrichales</taxon>
        <taxon>Calditrichaceae</taxon>
        <taxon>Caldithrix</taxon>
    </lineage>
</organism>
<dbReference type="InterPro" id="IPR037066">
    <property type="entry name" value="Plug_dom_sf"/>
</dbReference>
<name>A0A7V1PUG7_CALAY</name>
<dbReference type="PANTHER" id="PTHR30069">
    <property type="entry name" value="TONB-DEPENDENT OUTER MEMBRANE RECEPTOR"/>
    <property type="match status" value="1"/>
</dbReference>
<comment type="similarity">
    <text evidence="10 11">Belongs to the TonB-dependent receptor family.</text>
</comment>
<evidence type="ECO:0000256" key="4">
    <source>
        <dbReference type="ARBA" id="ARBA00022692"/>
    </source>
</evidence>
<dbReference type="InterPro" id="IPR012910">
    <property type="entry name" value="Plug_dom"/>
</dbReference>
<dbReference type="InterPro" id="IPR039426">
    <property type="entry name" value="TonB-dep_rcpt-like"/>
</dbReference>
<evidence type="ECO:0000256" key="6">
    <source>
        <dbReference type="ARBA" id="ARBA00023077"/>
    </source>
</evidence>
<evidence type="ECO:0000313" key="15">
    <source>
        <dbReference type="EMBL" id="HED10470.1"/>
    </source>
</evidence>
<sequence length="704" mass="78989">MKQLLLLFILALVLTAAPTAHDIKILDAWDNSPIGGAMLLAGDTLYSAPDGRARIPTKWLNQKVTIRAGGYYTRTARITAADSTLLLQPDWYTEPITISAAARPDDNGMPAHNSNIKVSESQRLQFNQMVELLKRRSGIHFKSLGGEGQLQSVSLRGMSAEQTQVLYDDIPINNLQLGMLDLGYIPLGGVDVIDVLRGGSPLLGSSGSIGGALNFKPRPPGDSLAYAVRFQANSLQNRQTEVWLQSPILGLKQSLRIGRHWGDNRYNATAGDESVPLKNRDFNRYSLQWQARYNLSPTGRIGLLVNNFRSRAGAPRAFINRSTEASNQARLSVNNTLLALKYHQGLTRGHFSARLYNRNEWNAYYDPALLINNTPLRGRHFNSEQGVILRWRYLTKRQILLTSGADARYQAIRSSGAGKHSRFSGALYASLDKEWPARTAGYGWHTQLSLRQEFLSPAQSVTLPSAGLQWHFPSGRFYLSYTRNFRAPSFNALYWQPGGNKNLRPEAANGFEGGFDYTFRSGIISSRQTVALYQNRVRDQIVWLPGETYWQPQNIRDVQSRGLEMENTTELWRGALRLTNRLTLNRTIKLSADREGDNTTGNILPYRPQILFYSAIHLRPGSWTLQGEYRYSSFAYTGIENSNRDFLPSYAVVNLFAAFVMPLGAHGMDLSLKIYNLFNIEYEAIKGYPQPTRYAGLGLAIHLN</sequence>
<dbReference type="InterPro" id="IPR036942">
    <property type="entry name" value="Beta-barrel_TonB_sf"/>
</dbReference>
<evidence type="ECO:0000256" key="3">
    <source>
        <dbReference type="ARBA" id="ARBA00022452"/>
    </source>
</evidence>
<evidence type="ECO:0000259" key="13">
    <source>
        <dbReference type="Pfam" id="PF00593"/>
    </source>
</evidence>
<evidence type="ECO:0000256" key="9">
    <source>
        <dbReference type="ARBA" id="ARBA00023237"/>
    </source>
</evidence>
<dbReference type="Pfam" id="PF07715">
    <property type="entry name" value="Plug"/>
    <property type="match status" value="1"/>
</dbReference>
<feature type="chain" id="PRO_5030903358" evidence="12">
    <location>
        <begin position="23"/>
        <end position="704"/>
    </location>
</feature>
<dbReference type="PROSITE" id="PS52016">
    <property type="entry name" value="TONB_DEPENDENT_REC_3"/>
    <property type="match status" value="1"/>
</dbReference>
<evidence type="ECO:0000256" key="12">
    <source>
        <dbReference type="SAM" id="SignalP"/>
    </source>
</evidence>
<keyword evidence="5 12" id="KW-0732">Signal</keyword>
<feature type="domain" description="TonB-dependent receptor-like beta-barrel" evidence="13">
    <location>
        <begin position="263"/>
        <end position="677"/>
    </location>
</feature>
<dbReference type="Proteomes" id="UP000886005">
    <property type="component" value="Unassembled WGS sequence"/>
</dbReference>
<evidence type="ECO:0000256" key="11">
    <source>
        <dbReference type="RuleBase" id="RU003357"/>
    </source>
</evidence>
<evidence type="ECO:0000256" key="7">
    <source>
        <dbReference type="ARBA" id="ARBA00023136"/>
    </source>
</evidence>
<keyword evidence="4 10" id="KW-0812">Transmembrane</keyword>
<dbReference type="Gene3D" id="2.40.170.20">
    <property type="entry name" value="TonB-dependent receptor, beta-barrel domain"/>
    <property type="match status" value="1"/>
</dbReference>
<evidence type="ECO:0000256" key="5">
    <source>
        <dbReference type="ARBA" id="ARBA00022729"/>
    </source>
</evidence>
<keyword evidence="6 11" id="KW-0798">TonB box</keyword>
<protein>
    <submittedName>
        <fullName evidence="15">TonB-dependent receptor</fullName>
    </submittedName>
</protein>
<feature type="domain" description="TonB-dependent receptor plug" evidence="14">
    <location>
        <begin position="110"/>
        <end position="212"/>
    </location>
</feature>
<keyword evidence="2 10" id="KW-0813">Transport</keyword>
<evidence type="ECO:0000256" key="8">
    <source>
        <dbReference type="ARBA" id="ARBA00023170"/>
    </source>
</evidence>
<keyword evidence="9 10" id="KW-0998">Cell outer membrane</keyword>
<feature type="signal peptide" evidence="12">
    <location>
        <begin position="1"/>
        <end position="22"/>
    </location>
</feature>
<dbReference type="EMBL" id="DRLD01000202">
    <property type="protein sequence ID" value="HED10470.1"/>
    <property type="molecule type" value="Genomic_DNA"/>
</dbReference>
<keyword evidence="7 10" id="KW-0472">Membrane</keyword>
<dbReference type="SUPFAM" id="SSF56935">
    <property type="entry name" value="Porins"/>
    <property type="match status" value="1"/>
</dbReference>
<dbReference type="PANTHER" id="PTHR30069:SF29">
    <property type="entry name" value="HEMOGLOBIN AND HEMOGLOBIN-HAPTOGLOBIN-BINDING PROTEIN 1-RELATED"/>
    <property type="match status" value="1"/>
</dbReference>
<dbReference type="GO" id="GO:0044718">
    <property type="term" value="P:siderophore transmembrane transport"/>
    <property type="evidence" value="ECO:0007669"/>
    <property type="project" value="TreeGrafter"/>
</dbReference>
<keyword evidence="8 15" id="KW-0675">Receptor</keyword>
<accession>A0A7V1PUG7</accession>
<proteinExistence type="inferred from homology"/>
<dbReference type="AlphaFoldDB" id="A0A7V1PUG7"/>
<evidence type="ECO:0000259" key="14">
    <source>
        <dbReference type="Pfam" id="PF07715"/>
    </source>
</evidence>
<evidence type="ECO:0000256" key="2">
    <source>
        <dbReference type="ARBA" id="ARBA00022448"/>
    </source>
</evidence>
<dbReference type="GO" id="GO:0015344">
    <property type="term" value="F:siderophore uptake transmembrane transporter activity"/>
    <property type="evidence" value="ECO:0007669"/>
    <property type="project" value="TreeGrafter"/>
</dbReference>
<gene>
    <name evidence="15" type="ORF">ENJ10_07260</name>
</gene>
<dbReference type="InterPro" id="IPR000531">
    <property type="entry name" value="Beta-barrel_TonB"/>
</dbReference>
<reference evidence="15" key="1">
    <citation type="journal article" date="2020" name="mSystems">
        <title>Genome- and Community-Level Interaction Insights into Carbon Utilization and Element Cycling Functions of Hydrothermarchaeota in Hydrothermal Sediment.</title>
        <authorList>
            <person name="Zhou Z."/>
            <person name="Liu Y."/>
            <person name="Xu W."/>
            <person name="Pan J."/>
            <person name="Luo Z.H."/>
            <person name="Li M."/>
        </authorList>
    </citation>
    <scope>NUCLEOTIDE SEQUENCE [LARGE SCALE GENOMIC DNA]</scope>
    <source>
        <strain evidence="15">HyVt-456</strain>
    </source>
</reference>
<evidence type="ECO:0000256" key="10">
    <source>
        <dbReference type="PROSITE-ProRule" id="PRU01360"/>
    </source>
</evidence>
<comment type="subcellular location">
    <subcellularLocation>
        <location evidence="1 10">Cell outer membrane</location>
        <topology evidence="1 10">Multi-pass membrane protein</topology>
    </subcellularLocation>
</comment>
<comment type="caution">
    <text evidence="15">The sequence shown here is derived from an EMBL/GenBank/DDBJ whole genome shotgun (WGS) entry which is preliminary data.</text>
</comment>
<dbReference type="Gene3D" id="2.170.130.10">
    <property type="entry name" value="TonB-dependent receptor, plug domain"/>
    <property type="match status" value="1"/>
</dbReference>
<dbReference type="Pfam" id="PF00593">
    <property type="entry name" value="TonB_dep_Rec_b-barrel"/>
    <property type="match status" value="1"/>
</dbReference>
<evidence type="ECO:0000256" key="1">
    <source>
        <dbReference type="ARBA" id="ARBA00004571"/>
    </source>
</evidence>
<dbReference type="GO" id="GO:0009279">
    <property type="term" value="C:cell outer membrane"/>
    <property type="evidence" value="ECO:0007669"/>
    <property type="project" value="UniProtKB-SubCell"/>
</dbReference>
<keyword evidence="3 10" id="KW-1134">Transmembrane beta strand</keyword>